<evidence type="ECO:0000256" key="1">
    <source>
        <dbReference type="SAM" id="Coils"/>
    </source>
</evidence>
<keyword evidence="1" id="KW-0175">Coiled coil</keyword>
<sequence length="100" mass="11091">LPTLLSLFIASHPPIVSSLLFARSLAGHMQELKRPGWSCISECFLQRVNAGQLIVGVKDEGKLGEEAAEYKSKVLAMNAELRKIMRELELNGKELQRQTG</sequence>
<comment type="caution">
    <text evidence="2">The sequence shown here is derived from an EMBL/GenBank/DDBJ whole genome shotgun (WGS) entry which is preliminary data.</text>
</comment>
<accession>A0ABQ5K875</accession>
<evidence type="ECO:0000313" key="2">
    <source>
        <dbReference type="EMBL" id="GKT28102.1"/>
    </source>
</evidence>
<protein>
    <submittedName>
        <fullName evidence="2">Uncharacterized protein</fullName>
    </submittedName>
</protein>
<evidence type="ECO:0000313" key="3">
    <source>
        <dbReference type="Proteomes" id="UP001057375"/>
    </source>
</evidence>
<gene>
    <name evidence="2" type="ORF">ADUPG1_004848</name>
</gene>
<feature type="non-terminal residue" evidence="2">
    <location>
        <position position="100"/>
    </location>
</feature>
<reference evidence="2" key="1">
    <citation type="submission" date="2022-03" db="EMBL/GenBank/DDBJ databases">
        <title>Draft genome sequence of Aduncisulcus paluster, a free-living microaerophilic Fornicata.</title>
        <authorList>
            <person name="Yuyama I."/>
            <person name="Kume K."/>
            <person name="Tamura T."/>
            <person name="Inagaki Y."/>
            <person name="Hashimoto T."/>
        </authorList>
    </citation>
    <scope>NUCLEOTIDE SEQUENCE</scope>
    <source>
        <strain evidence="2">NY0171</strain>
    </source>
</reference>
<feature type="coiled-coil region" evidence="1">
    <location>
        <begin position="67"/>
        <end position="98"/>
    </location>
</feature>
<proteinExistence type="predicted"/>
<feature type="non-terminal residue" evidence="2">
    <location>
        <position position="1"/>
    </location>
</feature>
<dbReference type="Proteomes" id="UP001057375">
    <property type="component" value="Unassembled WGS sequence"/>
</dbReference>
<dbReference type="EMBL" id="BQXS01007581">
    <property type="protein sequence ID" value="GKT28102.1"/>
    <property type="molecule type" value="Genomic_DNA"/>
</dbReference>
<keyword evidence="3" id="KW-1185">Reference proteome</keyword>
<organism evidence="2 3">
    <name type="scientific">Aduncisulcus paluster</name>
    <dbReference type="NCBI Taxonomy" id="2918883"/>
    <lineage>
        <taxon>Eukaryota</taxon>
        <taxon>Metamonada</taxon>
        <taxon>Carpediemonas-like organisms</taxon>
        <taxon>Aduncisulcus</taxon>
    </lineage>
</organism>
<name>A0ABQ5K875_9EUKA</name>